<name>A0A2S2Q844_9HEMI</name>
<protein>
    <submittedName>
        <fullName evidence="1">Uncharacterized protein</fullName>
    </submittedName>
</protein>
<gene>
    <name evidence="1" type="ORF">g.185589</name>
</gene>
<proteinExistence type="predicted"/>
<evidence type="ECO:0000313" key="1">
    <source>
        <dbReference type="EMBL" id="MBY73913.1"/>
    </source>
</evidence>
<sequence>MLMRLKYHVKIHPWRSTSFPYQNTPKWLHRHYLMPTPRNHFQRPLSHLARVTKTFFFFFSSSCYIYVIPLRVSKRLCIIIICTTHHRTTASLLCARLHCNLFTRGGNLGPKRPSQ</sequence>
<accession>A0A2S2Q844</accession>
<dbReference type="AlphaFoldDB" id="A0A2S2Q844"/>
<reference evidence="1" key="1">
    <citation type="submission" date="2018-04" db="EMBL/GenBank/DDBJ databases">
        <title>Transcriptome assembly of Sipha flava.</title>
        <authorList>
            <person name="Scully E.D."/>
            <person name="Geib S.M."/>
            <person name="Palmer N.A."/>
            <person name="Koch K."/>
            <person name="Bradshaw J."/>
            <person name="Heng-Moss T."/>
            <person name="Sarath G."/>
        </authorList>
    </citation>
    <scope>NUCLEOTIDE SEQUENCE</scope>
</reference>
<organism evidence="1">
    <name type="scientific">Sipha flava</name>
    <name type="common">yellow sugarcane aphid</name>
    <dbReference type="NCBI Taxonomy" id="143950"/>
    <lineage>
        <taxon>Eukaryota</taxon>
        <taxon>Metazoa</taxon>
        <taxon>Ecdysozoa</taxon>
        <taxon>Arthropoda</taxon>
        <taxon>Hexapoda</taxon>
        <taxon>Insecta</taxon>
        <taxon>Pterygota</taxon>
        <taxon>Neoptera</taxon>
        <taxon>Paraneoptera</taxon>
        <taxon>Hemiptera</taxon>
        <taxon>Sternorrhyncha</taxon>
        <taxon>Aphidomorpha</taxon>
        <taxon>Aphidoidea</taxon>
        <taxon>Aphididae</taxon>
        <taxon>Sipha</taxon>
    </lineage>
</organism>
<dbReference type="EMBL" id="GGMS01004710">
    <property type="protein sequence ID" value="MBY73913.1"/>
    <property type="molecule type" value="Transcribed_RNA"/>
</dbReference>